<name>A0A1M7IPQ8_9FLAO</name>
<keyword evidence="2" id="KW-1185">Reference proteome</keyword>
<protein>
    <submittedName>
        <fullName evidence="1">Uncharacterized protein</fullName>
    </submittedName>
</protein>
<accession>A0A1M7IPQ8</accession>
<gene>
    <name evidence="1" type="ORF">SAMN05443669_10361</name>
</gene>
<evidence type="ECO:0000313" key="2">
    <source>
        <dbReference type="Proteomes" id="UP000184260"/>
    </source>
</evidence>
<dbReference type="AlphaFoldDB" id="A0A1M7IPQ8"/>
<sequence>MQVKLLIGLILIALFYGIYDSLKGNDHFNALNNNYSLTSGKIEKYFVANKISLRGGTGLNDKKYVYYVDEARFENSYDENIYIDVPNKKPNLNIDYLIIYEKGNPKNSYILLNYPIKNSDDFSKYIELFKYKLPNDVFKKK</sequence>
<dbReference type="Proteomes" id="UP000184260">
    <property type="component" value="Unassembled WGS sequence"/>
</dbReference>
<evidence type="ECO:0000313" key="1">
    <source>
        <dbReference type="EMBL" id="SHM42806.1"/>
    </source>
</evidence>
<organism evidence="1 2">
    <name type="scientific">Flavobacterium xanthum</name>
    <dbReference type="NCBI Taxonomy" id="69322"/>
    <lineage>
        <taxon>Bacteria</taxon>
        <taxon>Pseudomonadati</taxon>
        <taxon>Bacteroidota</taxon>
        <taxon>Flavobacteriia</taxon>
        <taxon>Flavobacteriales</taxon>
        <taxon>Flavobacteriaceae</taxon>
        <taxon>Flavobacterium</taxon>
    </lineage>
</organism>
<reference evidence="2" key="1">
    <citation type="submission" date="2016-11" db="EMBL/GenBank/DDBJ databases">
        <authorList>
            <person name="Varghese N."/>
            <person name="Submissions S."/>
        </authorList>
    </citation>
    <scope>NUCLEOTIDE SEQUENCE [LARGE SCALE GENOMIC DNA]</scope>
    <source>
        <strain evidence="2">DSM 3661</strain>
    </source>
</reference>
<proteinExistence type="predicted"/>
<dbReference type="EMBL" id="FRBU01000036">
    <property type="protein sequence ID" value="SHM42806.1"/>
    <property type="molecule type" value="Genomic_DNA"/>
</dbReference>